<dbReference type="GO" id="GO:0008270">
    <property type="term" value="F:zinc ion binding"/>
    <property type="evidence" value="ECO:0007669"/>
    <property type="project" value="InterPro"/>
</dbReference>
<dbReference type="GO" id="GO:0098609">
    <property type="term" value="P:cell-cell adhesion"/>
    <property type="evidence" value="ECO:0007669"/>
    <property type="project" value="TreeGrafter"/>
</dbReference>
<dbReference type="Gene3D" id="3.40.390.10">
    <property type="entry name" value="Collagenase (Catalytic Domain)"/>
    <property type="match status" value="1"/>
</dbReference>
<dbReference type="GO" id="GO:0098636">
    <property type="term" value="C:protein complex involved in cell adhesion"/>
    <property type="evidence" value="ECO:0007669"/>
    <property type="project" value="TreeGrafter"/>
</dbReference>
<proteinExistence type="predicted"/>
<accession>A0A9P5HNB1</accession>
<dbReference type="GO" id="GO:0008237">
    <property type="term" value="F:metallopeptidase activity"/>
    <property type="evidence" value="ECO:0007669"/>
    <property type="project" value="InterPro"/>
</dbReference>
<dbReference type="InterPro" id="IPR024079">
    <property type="entry name" value="MetalloPept_cat_dom_sf"/>
</dbReference>
<dbReference type="Pfam" id="PF09458">
    <property type="entry name" value="H_lectin"/>
    <property type="match status" value="3"/>
</dbReference>
<dbReference type="GO" id="GO:0006508">
    <property type="term" value="P:proteolysis"/>
    <property type="evidence" value="ECO:0007669"/>
    <property type="project" value="InterPro"/>
</dbReference>
<dbReference type="SUPFAM" id="SSF141086">
    <property type="entry name" value="Agglutinin HPA-like"/>
    <property type="match status" value="3"/>
</dbReference>
<evidence type="ECO:0000259" key="1">
    <source>
        <dbReference type="SMART" id="SM00235"/>
    </source>
</evidence>
<dbReference type="GO" id="GO:0046871">
    <property type="term" value="F:N-acetylgalactosamine binding"/>
    <property type="evidence" value="ECO:0007669"/>
    <property type="project" value="TreeGrafter"/>
</dbReference>
<reference evidence="2" key="1">
    <citation type="submission" date="2020-03" db="EMBL/GenBank/DDBJ databases">
        <title>Draft Genome Sequence of Cylindrodendrum hubeiense.</title>
        <authorList>
            <person name="Buettner E."/>
            <person name="Kellner H."/>
        </authorList>
    </citation>
    <scope>NUCLEOTIDE SEQUENCE</scope>
    <source>
        <strain evidence="2">IHI 201604</strain>
    </source>
</reference>
<dbReference type="InterPro" id="IPR052487">
    <property type="entry name" value="Galactose-binding_lectin"/>
</dbReference>
<dbReference type="GO" id="GO:0030247">
    <property type="term" value="F:polysaccharide binding"/>
    <property type="evidence" value="ECO:0007669"/>
    <property type="project" value="TreeGrafter"/>
</dbReference>
<dbReference type="GO" id="GO:0009986">
    <property type="term" value="C:cell surface"/>
    <property type="evidence" value="ECO:0007669"/>
    <property type="project" value="TreeGrafter"/>
</dbReference>
<name>A0A9P5HNB1_9HYPO</name>
<evidence type="ECO:0000313" key="3">
    <source>
        <dbReference type="Proteomes" id="UP000722485"/>
    </source>
</evidence>
<sequence>MADNSEMPGCIHMPVPEGLEADADVAAINENPANGHFITSAGPDDGSDGENDEFEPIELAVAIKKRWKNGRTLRVKFINGSDRLKGKVRQYSIIWSQYANIKFKFVDSGDAEIRINTNPNYRDNSRAHWSFVGTDSLTAPPGEPTMNFGMFDENTEDGEFRRVILHEFGHALGCHHEHQSPAAKAIWNEQLVIDAMRKAHGWLPERVRRNILDPYNNADTFNTKLDPKSIMGYTFPASWTKNRVVFSPGNNLSEMDKRFIARIYPGAALDIEFFNTLELRPWNKPEKEASKRQQFSKTYKSPPSLAVGLNWLDLSKNFNIRVKAFADNVTNSSADFHLDTWSDSIIHSAGCTWFRKPSDDKEFQIGKFNTLEDHSWKTPKAKTSHQVKFKHPYQKAPKVVVWLNHLDFAKGKDWRIKATATDITATGFKLNLDSWSDTVVYSAGAAWIAYPADRDGLASGTFSTLDVRPASQPKLLTRGIERFPRGTFKRNPKVLIAFNSIDADCHKNLRVKLGASSVSPRGMRWHINSWADSPLKSAGVSYIAFNS</sequence>
<dbReference type="SUPFAM" id="SSF55486">
    <property type="entry name" value="Metalloproteases ('zincins'), catalytic domain"/>
    <property type="match status" value="1"/>
</dbReference>
<dbReference type="Gene3D" id="2.60.40.2080">
    <property type="match status" value="3"/>
</dbReference>
<protein>
    <recommendedName>
        <fullName evidence="1">Peptidase metallopeptidase domain-containing protein</fullName>
    </recommendedName>
</protein>
<dbReference type="OrthoDB" id="291007at2759"/>
<dbReference type="InterPro" id="IPR019019">
    <property type="entry name" value="H-type_lectin_domain"/>
</dbReference>
<comment type="caution">
    <text evidence="2">The sequence shown here is derived from an EMBL/GenBank/DDBJ whole genome shotgun (WGS) entry which is preliminary data.</text>
</comment>
<dbReference type="SMART" id="SM00235">
    <property type="entry name" value="ZnMc"/>
    <property type="match status" value="1"/>
</dbReference>
<dbReference type="GO" id="GO:0070492">
    <property type="term" value="F:oligosaccharide binding"/>
    <property type="evidence" value="ECO:0007669"/>
    <property type="project" value="TreeGrafter"/>
</dbReference>
<feature type="domain" description="Peptidase metallopeptidase" evidence="1">
    <location>
        <begin position="63"/>
        <end position="202"/>
    </location>
</feature>
<dbReference type="AlphaFoldDB" id="A0A9P5HNB1"/>
<dbReference type="PANTHER" id="PTHR46938">
    <property type="entry name" value="DISCOIDIN-1 SUBUNIT A-RELATED-RELATED"/>
    <property type="match status" value="1"/>
</dbReference>
<gene>
    <name evidence="2" type="ORF">G7Z17_g2398</name>
</gene>
<dbReference type="Proteomes" id="UP000722485">
    <property type="component" value="Unassembled WGS sequence"/>
</dbReference>
<keyword evidence="3" id="KW-1185">Reference proteome</keyword>
<dbReference type="EMBL" id="JAANBB010000023">
    <property type="protein sequence ID" value="KAF7555207.1"/>
    <property type="molecule type" value="Genomic_DNA"/>
</dbReference>
<evidence type="ECO:0000313" key="2">
    <source>
        <dbReference type="EMBL" id="KAF7555207.1"/>
    </source>
</evidence>
<organism evidence="2 3">
    <name type="scientific">Cylindrodendrum hubeiense</name>
    <dbReference type="NCBI Taxonomy" id="595255"/>
    <lineage>
        <taxon>Eukaryota</taxon>
        <taxon>Fungi</taxon>
        <taxon>Dikarya</taxon>
        <taxon>Ascomycota</taxon>
        <taxon>Pezizomycotina</taxon>
        <taxon>Sordariomycetes</taxon>
        <taxon>Hypocreomycetidae</taxon>
        <taxon>Hypocreales</taxon>
        <taxon>Nectriaceae</taxon>
        <taxon>Cylindrodendrum</taxon>
    </lineage>
</organism>
<dbReference type="InterPro" id="IPR006026">
    <property type="entry name" value="Peptidase_Metallo"/>
</dbReference>
<dbReference type="InterPro" id="IPR037221">
    <property type="entry name" value="H-type_lectin_dom_sf"/>
</dbReference>